<feature type="compositionally biased region" description="Low complexity" evidence="1">
    <location>
        <begin position="18"/>
        <end position="29"/>
    </location>
</feature>
<evidence type="ECO:0000313" key="3">
    <source>
        <dbReference type="Proteomes" id="UP000003779"/>
    </source>
</evidence>
<dbReference type="HOGENOM" id="CLU_2343864_0_0_11"/>
<sequence length="97" mass="10845">MRDTHAPGQPRDGDDPGQEQQTGVGTTGVASSEAVERPPPTREHHGCPFPRHCHRTVPYGRSARGRASIPREIPKHPRTESNRSITLSYLRWKNEPC</sequence>
<accession>J7LHQ2</accession>
<feature type="compositionally biased region" description="Basic and acidic residues" evidence="1">
    <location>
        <begin position="34"/>
        <end position="46"/>
    </location>
</feature>
<evidence type="ECO:0000313" key="2">
    <source>
        <dbReference type="EMBL" id="AFR10464.1"/>
    </source>
</evidence>
<organism evidence="2 3">
    <name type="scientific">Nocardiopsis alba (strain ATCC BAA-2165 / BE74)</name>
    <dbReference type="NCBI Taxonomy" id="1205910"/>
    <lineage>
        <taxon>Bacteria</taxon>
        <taxon>Bacillati</taxon>
        <taxon>Actinomycetota</taxon>
        <taxon>Actinomycetes</taxon>
        <taxon>Streptosporangiales</taxon>
        <taxon>Nocardiopsidaceae</taxon>
        <taxon>Nocardiopsis</taxon>
    </lineage>
</organism>
<reference evidence="3" key="2">
    <citation type="submission" date="2012-08" db="EMBL/GenBank/DDBJ databases">
        <title>Whole-genome sequence of Nocardiopsis alba strain ATCC BAA-2165 associated with honeybees.</title>
        <authorList>
            <person name="Qiao J."/>
            <person name="Chen L."/>
            <person name="Li Y."/>
            <person name="Wang J."/>
            <person name="Zhang W."/>
            <person name="Chen S."/>
        </authorList>
    </citation>
    <scope>NUCLEOTIDE SEQUENCE [LARGE SCALE GENOMIC DNA]</scope>
    <source>
        <strain evidence="3">ATCC BAA-2165 / BE74</strain>
    </source>
</reference>
<name>J7LHQ2_NOCAA</name>
<evidence type="ECO:0000256" key="1">
    <source>
        <dbReference type="SAM" id="MobiDB-lite"/>
    </source>
</evidence>
<dbReference type="PATRIC" id="fig|1205910.3.peg.2390"/>
<gene>
    <name evidence="2" type="ordered locus">B005_2530</name>
</gene>
<dbReference type="KEGG" id="nal:B005_2530"/>
<dbReference type="EMBL" id="CP003788">
    <property type="protein sequence ID" value="AFR10464.1"/>
    <property type="molecule type" value="Genomic_DNA"/>
</dbReference>
<proteinExistence type="predicted"/>
<protein>
    <submittedName>
        <fullName evidence="2">Uncharacterized protein</fullName>
    </submittedName>
</protein>
<feature type="compositionally biased region" description="Basic and acidic residues" evidence="1">
    <location>
        <begin position="72"/>
        <end position="81"/>
    </location>
</feature>
<reference evidence="2 3" key="1">
    <citation type="journal article" date="2012" name="J. Bacteriol.">
        <title>Whole-Genome Sequence of Nocardiopsis alba Strain ATCC BAA-2165, Associated with Honeybees.</title>
        <authorList>
            <person name="Qiao J."/>
            <person name="Chen L."/>
            <person name="Li Y."/>
            <person name="Wang J."/>
            <person name="Zhang W."/>
            <person name="Chen S."/>
        </authorList>
    </citation>
    <scope>NUCLEOTIDE SEQUENCE [LARGE SCALE GENOMIC DNA]</scope>
    <source>
        <strain evidence="3">ATCC BAA-2165 / BE74</strain>
    </source>
</reference>
<feature type="region of interest" description="Disordered" evidence="1">
    <location>
        <begin position="1"/>
        <end position="83"/>
    </location>
</feature>
<dbReference type="Proteomes" id="UP000003779">
    <property type="component" value="Chromosome"/>
</dbReference>
<dbReference type="AlphaFoldDB" id="J7LHQ2"/>